<feature type="transmembrane region" description="Helical" evidence="1">
    <location>
        <begin position="118"/>
        <end position="140"/>
    </location>
</feature>
<dbReference type="Proteomes" id="UP000663881">
    <property type="component" value="Unassembled WGS sequence"/>
</dbReference>
<accession>A0A814GPE2</accession>
<feature type="signal peptide" evidence="2">
    <location>
        <begin position="1"/>
        <end position="20"/>
    </location>
</feature>
<evidence type="ECO:0000313" key="6">
    <source>
        <dbReference type="EMBL" id="CAF3905409.1"/>
    </source>
</evidence>
<organism evidence="4 7">
    <name type="scientific">Adineta steineri</name>
    <dbReference type="NCBI Taxonomy" id="433720"/>
    <lineage>
        <taxon>Eukaryota</taxon>
        <taxon>Metazoa</taxon>
        <taxon>Spiralia</taxon>
        <taxon>Gnathifera</taxon>
        <taxon>Rotifera</taxon>
        <taxon>Eurotatoria</taxon>
        <taxon>Bdelloidea</taxon>
        <taxon>Adinetida</taxon>
        <taxon>Adinetidae</taxon>
        <taxon>Adineta</taxon>
    </lineage>
</organism>
<keyword evidence="1" id="KW-1133">Transmembrane helix</keyword>
<dbReference type="Proteomes" id="UP000663868">
    <property type="component" value="Unassembled WGS sequence"/>
</dbReference>
<dbReference type="OrthoDB" id="10023893at2759"/>
<name>A0A814GPE2_9BILA</name>
<dbReference type="AlphaFoldDB" id="A0A814GPE2"/>
<evidence type="ECO:0000313" key="3">
    <source>
        <dbReference type="EMBL" id="CAF0993307.1"/>
    </source>
</evidence>
<keyword evidence="1" id="KW-0812">Transmembrane</keyword>
<evidence type="ECO:0000313" key="5">
    <source>
        <dbReference type="EMBL" id="CAF3516650.1"/>
    </source>
</evidence>
<evidence type="ECO:0000313" key="7">
    <source>
        <dbReference type="Proteomes" id="UP000663891"/>
    </source>
</evidence>
<dbReference type="EMBL" id="CAJOBB010001802">
    <property type="protein sequence ID" value="CAF3905409.1"/>
    <property type="molecule type" value="Genomic_DNA"/>
</dbReference>
<dbReference type="EMBL" id="CAJNON010000123">
    <property type="protein sequence ID" value="CAF0999430.1"/>
    <property type="molecule type" value="Genomic_DNA"/>
</dbReference>
<dbReference type="EMBL" id="CAJOAY010000064">
    <property type="protein sequence ID" value="CAF3516650.1"/>
    <property type="molecule type" value="Genomic_DNA"/>
</dbReference>
<proteinExistence type="predicted"/>
<evidence type="ECO:0000313" key="4">
    <source>
        <dbReference type="EMBL" id="CAF0999430.1"/>
    </source>
</evidence>
<keyword evidence="2" id="KW-0732">Signal</keyword>
<evidence type="ECO:0000256" key="2">
    <source>
        <dbReference type="SAM" id="SignalP"/>
    </source>
</evidence>
<dbReference type="EMBL" id="CAJNOE010000159">
    <property type="protein sequence ID" value="CAF0993307.1"/>
    <property type="molecule type" value="Genomic_DNA"/>
</dbReference>
<protein>
    <submittedName>
        <fullName evidence="4">Uncharacterized protein</fullName>
    </submittedName>
</protein>
<gene>
    <name evidence="3" type="ORF">IZO911_LOCUS17227</name>
    <name evidence="6" type="ORF">KXQ929_LOCUS23050</name>
    <name evidence="5" type="ORF">OKA104_LOCUS2358</name>
    <name evidence="4" type="ORF">VCS650_LOCUS14642</name>
</gene>
<feature type="chain" id="PRO_5036224543" evidence="2">
    <location>
        <begin position="21"/>
        <end position="146"/>
    </location>
</feature>
<dbReference type="Proteomes" id="UP000663891">
    <property type="component" value="Unassembled WGS sequence"/>
</dbReference>
<comment type="caution">
    <text evidence="4">The sequence shown here is derived from an EMBL/GenBank/DDBJ whole genome shotgun (WGS) entry which is preliminary data.</text>
</comment>
<keyword evidence="1" id="KW-0472">Membrane</keyword>
<sequence>MIKTVLLFLLLSVVYNQCNACDLCIIDSTCDSDNVHFNISVSRECQYPLKVYFTYTTDISIDKHYLNQTIDCYNCHFDLTIDPIRDAWIYTLSFVSPKPPSKRCSVHKANCVGSTSPYVWIVTGSLSGLFILSGTLLCIIRYCRKQ</sequence>
<evidence type="ECO:0000256" key="1">
    <source>
        <dbReference type="SAM" id="Phobius"/>
    </source>
</evidence>
<dbReference type="Proteomes" id="UP000663860">
    <property type="component" value="Unassembled WGS sequence"/>
</dbReference>
<reference evidence="4" key="1">
    <citation type="submission" date="2021-02" db="EMBL/GenBank/DDBJ databases">
        <authorList>
            <person name="Nowell W R."/>
        </authorList>
    </citation>
    <scope>NUCLEOTIDE SEQUENCE</scope>
</reference>